<dbReference type="InterPro" id="IPR005180">
    <property type="entry name" value="DUF302"/>
</dbReference>
<evidence type="ECO:0000313" key="4">
    <source>
        <dbReference type="Proteomes" id="UP000786693"/>
    </source>
</evidence>
<dbReference type="EMBL" id="BPFH01000002">
    <property type="protein sequence ID" value="GIT94468.1"/>
    <property type="molecule type" value="Genomic_DNA"/>
</dbReference>
<keyword evidence="1" id="KW-0732">Signal</keyword>
<evidence type="ECO:0000313" key="3">
    <source>
        <dbReference type="EMBL" id="GIT94468.1"/>
    </source>
</evidence>
<keyword evidence="4" id="KW-1185">Reference proteome</keyword>
<protein>
    <recommendedName>
        <fullName evidence="2">DUF302 domain-containing protein</fullName>
    </recommendedName>
</protein>
<proteinExistence type="predicted"/>
<feature type="chain" id="PRO_5045594614" description="DUF302 domain-containing protein" evidence="1">
    <location>
        <begin position="21"/>
        <end position="146"/>
    </location>
</feature>
<dbReference type="RefSeq" id="WP_220748002.1">
    <property type="nucleotide sequence ID" value="NZ_BPFH01000002.1"/>
</dbReference>
<evidence type="ECO:0000259" key="2">
    <source>
        <dbReference type="Pfam" id="PF03625"/>
    </source>
</evidence>
<sequence length="146" mass="15181">MIRSILVTCFVGLTAMPAAAFEAVTSPHSVTETMDRLVAAVEGAGATVFARVDHGVGAASVEMDLPDAQLLVFGNPRIGSPIMQDDLRAGLVLPLRVLVHEGEAGTVVTWQSPDEMFAGMDVDLDAKAVQMMQGALGKLTGAATSE</sequence>
<comment type="caution">
    <text evidence="3">The sequence shown here is derived from an EMBL/GenBank/DDBJ whole genome shotgun (WGS) entry which is preliminary data.</text>
</comment>
<evidence type="ECO:0000256" key="1">
    <source>
        <dbReference type="SAM" id="SignalP"/>
    </source>
</evidence>
<dbReference type="SUPFAM" id="SSF103247">
    <property type="entry name" value="TT1751-like"/>
    <property type="match status" value="1"/>
</dbReference>
<feature type="domain" description="DUF302" evidence="2">
    <location>
        <begin position="52"/>
        <end position="109"/>
    </location>
</feature>
<dbReference type="PANTHER" id="PTHR38342">
    <property type="entry name" value="SLR5037 PROTEIN"/>
    <property type="match status" value="1"/>
</dbReference>
<dbReference type="InterPro" id="IPR035923">
    <property type="entry name" value="TT1751-like_sf"/>
</dbReference>
<dbReference type="Proteomes" id="UP000786693">
    <property type="component" value="Unassembled WGS sequence"/>
</dbReference>
<reference evidence="3 4" key="1">
    <citation type="submission" date="2021-05" db="EMBL/GenBank/DDBJ databases">
        <title>Bacteria Genome sequencing.</title>
        <authorList>
            <person name="Takabe Y."/>
            <person name="Nakajima Y."/>
            <person name="Suzuki S."/>
            <person name="Shiozaki T."/>
        </authorList>
    </citation>
    <scope>NUCLEOTIDE SEQUENCE [LARGE SCALE GENOMIC DNA]</scope>
    <source>
        <strain evidence="3 4">AI_62</strain>
    </source>
</reference>
<name>A0ABQ4NJ83_9RHOB</name>
<dbReference type="Pfam" id="PF03625">
    <property type="entry name" value="DUF302"/>
    <property type="match status" value="1"/>
</dbReference>
<organism evidence="3 4">
    <name type="scientific">Jannaschia pagri</name>
    <dbReference type="NCBI Taxonomy" id="2829797"/>
    <lineage>
        <taxon>Bacteria</taxon>
        <taxon>Pseudomonadati</taxon>
        <taxon>Pseudomonadota</taxon>
        <taxon>Alphaproteobacteria</taxon>
        <taxon>Rhodobacterales</taxon>
        <taxon>Roseobacteraceae</taxon>
        <taxon>Jannaschia</taxon>
    </lineage>
</organism>
<dbReference type="CDD" id="cd14797">
    <property type="entry name" value="DUF302"/>
    <property type="match status" value="1"/>
</dbReference>
<dbReference type="PANTHER" id="PTHR38342:SF2">
    <property type="entry name" value="INNER MEMBRANE OR EXPORTED"/>
    <property type="match status" value="1"/>
</dbReference>
<accession>A0ABQ4NJ83</accession>
<feature type="signal peptide" evidence="1">
    <location>
        <begin position="1"/>
        <end position="20"/>
    </location>
</feature>
<gene>
    <name evidence="3" type="ORF">JANAI62_10910</name>
</gene>
<dbReference type="Gene3D" id="3.30.310.70">
    <property type="entry name" value="TT1751-like domain"/>
    <property type="match status" value="1"/>
</dbReference>